<feature type="compositionally biased region" description="Basic and acidic residues" evidence="1">
    <location>
        <begin position="39"/>
        <end position="57"/>
    </location>
</feature>
<feature type="compositionally biased region" description="Basic and acidic residues" evidence="1">
    <location>
        <begin position="64"/>
        <end position="75"/>
    </location>
</feature>
<keyword evidence="3" id="KW-1185">Reference proteome</keyword>
<dbReference type="Proteomes" id="UP000182235">
    <property type="component" value="Unassembled WGS sequence"/>
</dbReference>
<name>A0A1J9QMV7_9EURO</name>
<gene>
    <name evidence="2" type="ORF">AJ78_02424</name>
</gene>
<evidence type="ECO:0000313" key="3">
    <source>
        <dbReference type="Proteomes" id="UP000182235"/>
    </source>
</evidence>
<comment type="caution">
    <text evidence="2">The sequence shown here is derived from an EMBL/GenBank/DDBJ whole genome shotgun (WGS) entry which is preliminary data.</text>
</comment>
<reference evidence="2 3" key="1">
    <citation type="submission" date="2015-07" db="EMBL/GenBank/DDBJ databases">
        <title>Emmonsia species relationships and genome sequence.</title>
        <authorList>
            <consortium name="The Broad Institute Genomics Platform"/>
            <person name="Cuomo C.A."/>
            <person name="Munoz J.F."/>
            <person name="Imamovic A."/>
            <person name="Priest M.E."/>
            <person name="Young S."/>
            <person name="Clay O.K."/>
            <person name="McEwen J.G."/>
        </authorList>
    </citation>
    <scope>NUCLEOTIDE SEQUENCE [LARGE SCALE GENOMIC DNA]</scope>
    <source>
        <strain evidence="2 3">UAMH 9510</strain>
    </source>
</reference>
<protein>
    <submittedName>
        <fullName evidence="2">Uncharacterized protein</fullName>
    </submittedName>
</protein>
<evidence type="ECO:0000313" key="2">
    <source>
        <dbReference type="EMBL" id="OJD17503.1"/>
    </source>
</evidence>
<organism evidence="2 3">
    <name type="scientific">Emergomyces pasteurianus Ep9510</name>
    <dbReference type="NCBI Taxonomy" id="1447872"/>
    <lineage>
        <taxon>Eukaryota</taxon>
        <taxon>Fungi</taxon>
        <taxon>Dikarya</taxon>
        <taxon>Ascomycota</taxon>
        <taxon>Pezizomycotina</taxon>
        <taxon>Eurotiomycetes</taxon>
        <taxon>Eurotiomycetidae</taxon>
        <taxon>Onygenales</taxon>
        <taxon>Ajellomycetaceae</taxon>
        <taxon>Emergomyces</taxon>
    </lineage>
</organism>
<evidence type="ECO:0000256" key="1">
    <source>
        <dbReference type="SAM" id="MobiDB-lite"/>
    </source>
</evidence>
<dbReference type="OrthoDB" id="4188608at2759"/>
<sequence>MGDRRSDSYDGEVREACVVIREKKIDSKTAEQLSSSGRRAQDTRIENKENKSLDEAGARAAALAREKTETKGEKK</sequence>
<accession>A0A1J9QMV7</accession>
<feature type="region of interest" description="Disordered" evidence="1">
    <location>
        <begin position="27"/>
        <end position="75"/>
    </location>
</feature>
<dbReference type="EMBL" id="LGRN01000065">
    <property type="protein sequence ID" value="OJD17503.1"/>
    <property type="molecule type" value="Genomic_DNA"/>
</dbReference>
<dbReference type="AlphaFoldDB" id="A0A1J9QMV7"/>
<proteinExistence type="predicted"/>